<dbReference type="AlphaFoldDB" id="A0A507BDQ0"/>
<comment type="caution">
    <text evidence="2">The sequence shown here is derived from an EMBL/GenBank/DDBJ whole genome shotgun (WGS) entry which is preliminary data.</text>
</comment>
<organism evidence="2 3">
    <name type="scientific">Thyridium curvatum</name>
    <dbReference type="NCBI Taxonomy" id="1093900"/>
    <lineage>
        <taxon>Eukaryota</taxon>
        <taxon>Fungi</taxon>
        <taxon>Dikarya</taxon>
        <taxon>Ascomycota</taxon>
        <taxon>Pezizomycotina</taxon>
        <taxon>Sordariomycetes</taxon>
        <taxon>Sordariomycetidae</taxon>
        <taxon>Thyridiales</taxon>
        <taxon>Thyridiaceae</taxon>
        <taxon>Thyridium</taxon>
    </lineage>
</organism>
<name>A0A507BDQ0_9PEZI</name>
<evidence type="ECO:0000313" key="2">
    <source>
        <dbReference type="EMBL" id="TPX15489.1"/>
    </source>
</evidence>
<reference evidence="2 3" key="1">
    <citation type="submission" date="2019-06" db="EMBL/GenBank/DDBJ databases">
        <title>Draft genome sequence of the filamentous fungus Phialemoniopsis curvata isolated from diesel fuel.</title>
        <authorList>
            <person name="Varaljay V.A."/>
            <person name="Lyon W.J."/>
            <person name="Crouch A.L."/>
            <person name="Drake C.E."/>
            <person name="Hollomon J.M."/>
            <person name="Nadeau L.J."/>
            <person name="Nunn H.S."/>
            <person name="Stevenson B.S."/>
            <person name="Bojanowski C.L."/>
            <person name="Crookes-Goodson W.J."/>
        </authorList>
    </citation>
    <scope>NUCLEOTIDE SEQUENCE [LARGE SCALE GENOMIC DNA]</scope>
    <source>
        <strain evidence="2 3">D216</strain>
    </source>
</reference>
<evidence type="ECO:0000313" key="3">
    <source>
        <dbReference type="Proteomes" id="UP000319257"/>
    </source>
</evidence>
<evidence type="ECO:0000256" key="1">
    <source>
        <dbReference type="SAM" id="MobiDB-lite"/>
    </source>
</evidence>
<dbReference type="OrthoDB" id="3439669at2759"/>
<dbReference type="GeneID" id="41971916"/>
<dbReference type="Proteomes" id="UP000319257">
    <property type="component" value="Unassembled WGS sequence"/>
</dbReference>
<protein>
    <submittedName>
        <fullName evidence="2">Uncharacterized protein</fullName>
    </submittedName>
</protein>
<keyword evidence="3" id="KW-1185">Reference proteome</keyword>
<dbReference type="EMBL" id="SKBQ01000021">
    <property type="protein sequence ID" value="TPX15489.1"/>
    <property type="molecule type" value="Genomic_DNA"/>
</dbReference>
<feature type="compositionally biased region" description="Acidic residues" evidence="1">
    <location>
        <begin position="278"/>
        <end position="301"/>
    </location>
</feature>
<gene>
    <name evidence="2" type="ORF">E0L32_004469</name>
</gene>
<accession>A0A507BDQ0</accession>
<feature type="compositionally biased region" description="Basic and acidic residues" evidence="1">
    <location>
        <begin position="335"/>
        <end position="347"/>
    </location>
</feature>
<dbReference type="RefSeq" id="XP_030997200.1">
    <property type="nucleotide sequence ID" value="XM_031138883.1"/>
</dbReference>
<dbReference type="STRING" id="1093900.A0A507BDQ0"/>
<feature type="compositionally biased region" description="Low complexity" evidence="1">
    <location>
        <begin position="198"/>
        <end position="214"/>
    </location>
</feature>
<feature type="region of interest" description="Disordered" evidence="1">
    <location>
        <begin position="183"/>
        <end position="416"/>
    </location>
</feature>
<proteinExistence type="predicted"/>
<dbReference type="InParanoid" id="A0A507BDQ0"/>
<sequence>MMWHGSQYLTNRRQFERRNGRKTKIYRSKRTEVLDFLLKMRRLRTLVVHLDESSSWRKRRGHEPWDVIDYHESRSRGYPQYRLLRKLHTIQGLDSILMLRDMESVRINDVKAHAESLAAGIDQRIPSWDWSFRNDIASQVTQPKCARRRRDAELRHLDPLGDYVPTADDWAIVTRWFTDPPGVVPNGQSEHDLMDVQTPSVGSSDDDSSNSGPDTDSDSPHPPGGGGPGGDGPGGGDSDDDSDHSDSDGAKASSPMEMGSLGLSSEGEENINQSHESDDADDDMDEDSDDDEQDSEQDDDDFHGIEQSELPEFDAKSEASDGSGIAMDIDEYEPDRERRDHERRDRQGSAASEESESMFIPNDTPSRASSEAIIDLTGDEPGLADDSQGKRSQSLSPDGEGDDEGGGDKRAQTYSPLMDIDEEMVVVGVERFVSEPWF</sequence>
<feature type="compositionally biased region" description="Gly residues" evidence="1">
    <location>
        <begin position="226"/>
        <end position="236"/>
    </location>
</feature>